<sequence length="683" mass="77486">MTAQMGPDELGRANEIVELVLKINRKYPHVFLPGLLEDYIDGIKTSVIRRKYNIRNYEDFSYLTSKLKFVGHRSTGKGTDSRNANLSNDKWEQRYMLIHAQCDRFHLQISGLLNYNILRSFLVHSILEAQFIEYKDAENAVRETYARLGKSVPLLEDDSMRESFEGYIQKDLRTKLNDITSELVKECNVARTGADISVPEEYPNITQTLHGLIGQEKSGITYRRLLTSIWAKFPLLAMVFGLDILNSALDDLEAKDGIVRKRPFSGGSPTSDQLFTHDNYIRMMEKIRTEKVLSGKTAFFGRNITPDQFIMELESLERGDLDDLDDQITRIAGLVLADSASLQSPKEYARGFDFVVDLTEYTFRPEHIEMMKNLDFEATAKIFHCKVMIDEEVTEDVLADLKRAIPAEEQGVVFTCRSVSQEIAELTRQDRIIQVIGEAGIRNWCEITPIIPCRRLSVARIMYGDNSGSTVLVKSLNYESGLAVVEIPDGKEAAFPIGCMKEVDLRLPDGEDYEAANAIYFGLVRTLYSMSEDDFEDGMRTEPVAIHDTFENLQRKIHPELYEGVHPPFNTEKKPPGISYVQFENVYASLGPGMGGPPECTCGKSMNETYYHTLCSHLVSAVIHYCLDGLGWDVIQKRIESTTIQLAGLRSLNMKRSIQAVYDILGEEDREILVEYLQLRAEA</sequence>
<dbReference type="Proteomes" id="UP000000758">
    <property type="component" value="Chromosome"/>
</dbReference>
<protein>
    <submittedName>
        <fullName evidence="1">Uncharacterized protein</fullName>
    </submittedName>
</protein>
<name>A0RVB2_CENSY</name>
<dbReference type="HOGENOM" id="CLU_402606_0_0_2"/>
<proteinExistence type="predicted"/>
<evidence type="ECO:0000313" key="1">
    <source>
        <dbReference type="EMBL" id="ABK77279.1"/>
    </source>
</evidence>
<reference evidence="1 2" key="1">
    <citation type="journal article" date="2006" name="Proc. Natl. Acad. Sci. U.S.A.">
        <title>Genomic analysis of the uncultivated marine crenarchaeote Cenarchaeum symbiosum.</title>
        <authorList>
            <person name="Hallam S.J."/>
            <person name="Konstantinidis K.T."/>
            <person name="Putnam N."/>
            <person name="Schleper C."/>
            <person name="Watanabe Y."/>
            <person name="Sugahara J."/>
            <person name="Preston C."/>
            <person name="de la Torre J."/>
            <person name="Richardson P.M."/>
            <person name="DeLong E.F."/>
        </authorList>
    </citation>
    <scope>NUCLEOTIDE SEQUENCE [LARGE SCALE GENOMIC DNA]</scope>
    <source>
        <strain evidence="2">A</strain>
    </source>
</reference>
<dbReference type="KEGG" id="csy:CENSYa_0646"/>
<keyword evidence="2" id="KW-1185">Reference proteome</keyword>
<accession>A0RVB2</accession>
<gene>
    <name evidence="1" type="ordered locus">CENSYa_0646</name>
</gene>
<dbReference type="EMBL" id="DP000238">
    <property type="protein sequence ID" value="ABK77279.1"/>
    <property type="molecule type" value="Genomic_DNA"/>
</dbReference>
<evidence type="ECO:0000313" key="2">
    <source>
        <dbReference type="Proteomes" id="UP000000758"/>
    </source>
</evidence>
<dbReference type="EnsemblBacteria" id="ABK77279">
    <property type="protein sequence ID" value="ABK77279"/>
    <property type="gene ID" value="CENSYa_0646"/>
</dbReference>
<dbReference type="AlphaFoldDB" id="A0RVB2"/>
<organism evidence="1 2">
    <name type="scientific">Cenarchaeum symbiosum (strain A)</name>
    <dbReference type="NCBI Taxonomy" id="414004"/>
    <lineage>
        <taxon>Archaea</taxon>
        <taxon>Nitrososphaerota</taxon>
        <taxon>Candidatus Cenarchaeales</taxon>
        <taxon>Candidatus Cenarchaeaceae</taxon>
        <taxon>Candidatus Cenarchaeum</taxon>
    </lineage>
</organism>